<proteinExistence type="predicted"/>
<comment type="caution">
    <text evidence="7">The sequence shown here is derived from an EMBL/GenBank/DDBJ whole genome shotgun (WGS) entry which is preliminary data.</text>
</comment>
<dbReference type="Pfam" id="PF14759">
    <property type="entry name" value="Reductase_C"/>
    <property type="match status" value="1"/>
</dbReference>
<dbReference type="PANTHER" id="PTHR43557:SF2">
    <property type="entry name" value="RIESKE DOMAIN-CONTAINING PROTEIN-RELATED"/>
    <property type="match status" value="1"/>
</dbReference>
<comment type="cofactor">
    <cofactor evidence="1">
        <name>FAD</name>
        <dbReference type="ChEBI" id="CHEBI:57692"/>
    </cofactor>
</comment>
<dbReference type="GO" id="GO:0005737">
    <property type="term" value="C:cytoplasm"/>
    <property type="evidence" value="ECO:0007669"/>
    <property type="project" value="TreeGrafter"/>
</dbReference>
<dbReference type="PRINTS" id="PR00368">
    <property type="entry name" value="FADPNR"/>
</dbReference>
<dbReference type="Gene3D" id="3.50.50.60">
    <property type="entry name" value="FAD/NAD(P)-binding domain"/>
    <property type="match status" value="2"/>
</dbReference>
<dbReference type="InterPro" id="IPR050446">
    <property type="entry name" value="FAD-oxidoreductase/Apoptosis"/>
</dbReference>
<keyword evidence="3" id="KW-0274">FAD</keyword>
<dbReference type="InterPro" id="IPR016156">
    <property type="entry name" value="FAD/NAD-linked_Rdtase_dimer_sf"/>
</dbReference>
<dbReference type="SUPFAM" id="SSF51905">
    <property type="entry name" value="FAD/NAD(P)-binding domain"/>
    <property type="match status" value="2"/>
</dbReference>
<evidence type="ECO:0000259" key="5">
    <source>
        <dbReference type="Pfam" id="PF07992"/>
    </source>
</evidence>
<dbReference type="STRING" id="1108045.GORHZ_171_00040"/>
<evidence type="ECO:0000256" key="3">
    <source>
        <dbReference type="ARBA" id="ARBA00022827"/>
    </source>
</evidence>
<evidence type="ECO:0000313" key="8">
    <source>
        <dbReference type="Proteomes" id="UP000008363"/>
    </source>
</evidence>
<name>K6WF25_9ACTN</name>
<dbReference type="Proteomes" id="UP000008363">
    <property type="component" value="Unassembled WGS sequence"/>
</dbReference>
<dbReference type="OrthoDB" id="3568330at2"/>
<accession>K6WF25</accession>
<dbReference type="AlphaFoldDB" id="K6WF25"/>
<dbReference type="RefSeq" id="WP_006336633.1">
    <property type="nucleotide sequence ID" value="NZ_BAHC01000171.1"/>
</dbReference>
<dbReference type="InterPro" id="IPR023753">
    <property type="entry name" value="FAD/NAD-binding_dom"/>
</dbReference>
<reference evidence="7 8" key="1">
    <citation type="submission" date="2012-08" db="EMBL/GenBank/DDBJ databases">
        <title>Whole genome shotgun sequence of Gordonia rhizosphera NBRC 16068.</title>
        <authorList>
            <person name="Takarada H."/>
            <person name="Isaki S."/>
            <person name="Hosoyama A."/>
            <person name="Tsuchikane K."/>
            <person name="Katsumata H."/>
            <person name="Baba S."/>
            <person name="Ohji S."/>
            <person name="Yamazaki S."/>
            <person name="Fujita N."/>
        </authorList>
    </citation>
    <scope>NUCLEOTIDE SEQUENCE [LARGE SCALE GENOMIC DNA]</scope>
    <source>
        <strain evidence="7 8">NBRC 16068</strain>
    </source>
</reference>
<keyword evidence="8" id="KW-1185">Reference proteome</keyword>
<dbReference type="Pfam" id="PF07992">
    <property type="entry name" value="Pyr_redox_2"/>
    <property type="match status" value="1"/>
</dbReference>
<dbReference type="Gene3D" id="3.30.390.30">
    <property type="match status" value="1"/>
</dbReference>
<dbReference type="InterPro" id="IPR036188">
    <property type="entry name" value="FAD/NAD-bd_sf"/>
</dbReference>
<sequence length="409" mass="43662">MTGTVPPIAVVGASLAGLTAVQTLVESADVSRVEVFGAEPHLPYDRPPLSKEILKGTWDVERCSLEAVDDARVTWHTGTKVVGLGLTGRPRLRLQDGAIREFDGGVVIATGAAPRTLRGADLPGVHVIRSLDDAIDLRADLDRGPSNVVIVGGGFIGAEVAAACVERDLAVSLLEAQDAPFERVLGAEVGEAVITEHRRRGVDIATSTSVVAVRGSDRVEAVELVDGSIVAADVVVLGLGVTPCTDWLEHSGVRVDNGVECDATLLAAPRVVAAGDVARWPNHRFGEYRRVEHWDNAIRQGRHAALRLLAEHGRGSAEPFTTVPWVWSDQYDNKLQVVGSTFDFDEAVIAHGSAEDQRFVALYRRGDQLVAAVGFNHAKLVTRYRRLLTNPVLWSDALADAGLSGVVTG</sequence>
<evidence type="ECO:0000313" key="7">
    <source>
        <dbReference type="EMBL" id="GAB92331.1"/>
    </source>
</evidence>
<dbReference type="PRINTS" id="PR00411">
    <property type="entry name" value="PNDRDTASEI"/>
</dbReference>
<dbReference type="InterPro" id="IPR028202">
    <property type="entry name" value="Reductase_C"/>
</dbReference>
<keyword evidence="2" id="KW-0285">Flavoprotein</keyword>
<evidence type="ECO:0000256" key="2">
    <source>
        <dbReference type="ARBA" id="ARBA00022630"/>
    </source>
</evidence>
<protein>
    <submittedName>
        <fullName evidence="7">Putative ferredoxin reductase</fullName>
    </submittedName>
</protein>
<organism evidence="7 8">
    <name type="scientific">Gordonia rhizosphera NBRC 16068</name>
    <dbReference type="NCBI Taxonomy" id="1108045"/>
    <lineage>
        <taxon>Bacteria</taxon>
        <taxon>Bacillati</taxon>
        <taxon>Actinomycetota</taxon>
        <taxon>Actinomycetes</taxon>
        <taxon>Mycobacteriales</taxon>
        <taxon>Gordoniaceae</taxon>
        <taxon>Gordonia</taxon>
    </lineage>
</organism>
<dbReference type="eggNOG" id="COG0446">
    <property type="taxonomic scope" value="Bacteria"/>
</dbReference>
<evidence type="ECO:0000256" key="1">
    <source>
        <dbReference type="ARBA" id="ARBA00001974"/>
    </source>
</evidence>
<gene>
    <name evidence="7" type="ORF">GORHZ_171_00040</name>
</gene>
<evidence type="ECO:0000256" key="4">
    <source>
        <dbReference type="ARBA" id="ARBA00023002"/>
    </source>
</evidence>
<keyword evidence="4" id="KW-0560">Oxidoreductase</keyword>
<evidence type="ECO:0000259" key="6">
    <source>
        <dbReference type="Pfam" id="PF14759"/>
    </source>
</evidence>
<feature type="domain" description="FAD/NAD(P)-binding" evidence="5">
    <location>
        <begin position="8"/>
        <end position="301"/>
    </location>
</feature>
<dbReference type="SUPFAM" id="SSF55424">
    <property type="entry name" value="FAD/NAD-linked reductases, dimerisation (C-terminal) domain"/>
    <property type="match status" value="1"/>
</dbReference>
<feature type="domain" description="Reductase C-terminal" evidence="6">
    <location>
        <begin position="325"/>
        <end position="391"/>
    </location>
</feature>
<dbReference type="EMBL" id="BAHC01000171">
    <property type="protein sequence ID" value="GAB92331.1"/>
    <property type="molecule type" value="Genomic_DNA"/>
</dbReference>
<dbReference type="GO" id="GO:0016651">
    <property type="term" value="F:oxidoreductase activity, acting on NAD(P)H"/>
    <property type="evidence" value="ECO:0007669"/>
    <property type="project" value="TreeGrafter"/>
</dbReference>
<dbReference type="PANTHER" id="PTHR43557">
    <property type="entry name" value="APOPTOSIS-INDUCING FACTOR 1"/>
    <property type="match status" value="1"/>
</dbReference>